<dbReference type="SUPFAM" id="SSF53062">
    <property type="entry name" value="PTS system fructose IIA component-like"/>
    <property type="match status" value="1"/>
</dbReference>
<dbReference type="Gene3D" id="3.40.50.510">
    <property type="entry name" value="Phosphotransferase system, mannose-type IIA component"/>
    <property type="match status" value="1"/>
</dbReference>
<keyword evidence="3" id="KW-0963">Cytoplasm</keyword>
<proteinExistence type="predicted"/>
<dbReference type="GO" id="GO:0005737">
    <property type="term" value="C:cytoplasm"/>
    <property type="evidence" value="ECO:0007669"/>
    <property type="project" value="UniProtKB-SubCell"/>
</dbReference>
<dbReference type="GO" id="GO:0016020">
    <property type="term" value="C:membrane"/>
    <property type="evidence" value="ECO:0007669"/>
    <property type="project" value="InterPro"/>
</dbReference>
<comment type="subcellular location">
    <subcellularLocation>
        <location evidence="1">Cytoplasm</location>
    </subcellularLocation>
</comment>
<feature type="domain" description="PTS EIIA type-4" evidence="8">
    <location>
        <begin position="2"/>
        <end position="118"/>
    </location>
</feature>
<name>A0A376L4S5_ENTGA</name>
<evidence type="ECO:0000256" key="7">
    <source>
        <dbReference type="ARBA" id="ARBA00022777"/>
    </source>
</evidence>
<protein>
    <submittedName>
        <fullName evidence="9">PTS system mannose/fructose/sorbose transporter subunit IIA</fullName>
        <ecNumber evidence="9">2.7.1.-</ecNumber>
    </submittedName>
</protein>
<dbReference type="InterPro" id="IPR033887">
    <property type="entry name" value="PTS_IIA_man"/>
</dbReference>
<keyword evidence="4" id="KW-0762">Sugar transport</keyword>
<sequence length="135" mass="15141">MARHLVLISHGRFCEELKRSVDMIMGVQKDIYTVGLLPEESAKDFRVNFEKTINGLKKVTVLADLMGGTPCNVVSQLILEGKEIELYAGMNMPMVIGFVNNQFLGEDSSLVNKGRENIIHVNEYLEANPIDLEDE</sequence>
<evidence type="ECO:0000256" key="5">
    <source>
        <dbReference type="ARBA" id="ARBA00022679"/>
    </source>
</evidence>
<evidence type="ECO:0000256" key="4">
    <source>
        <dbReference type="ARBA" id="ARBA00022597"/>
    </source>
</evidence>
<evidence type="ECO:0000313" key="10">
    <source>
        <dbReference type="Proteomes" id="UP000254807"/>
    </source>
</evidence>
<evidence type="ECO:0000256" key="2">
    <source>
        <dbReference type="ARBA" id="ARBA00022448"/>
    </source>
</evidence>
<dbReference type="GO" id="GO:0009401">
    <property type="term" value="P:phosphoenolpyruvate-dependent sugar phosphotransferase system"/>
    <property type="evidence" value="ECO:0007669"/>
    <property type="project" value="UniProtKB-KW"/>
</dbReference>
<evidence type="ECO:0000256" key="6">
    <source>
        <dbReference type="ARBA" id="ARBA00022683"/>
    </source>
</evidence>
<organism evidence="9 10">
    <name type="scientific">Enterococcus gallinarum</name>
    <dbReference type="NCBI Taxonomy" id="1353"/>
    <lineage>
        <taxon>Bacteria</taxon>
        <taxon>Bacillati</taxon>
        <taxon>Bacillota</taxon>
        <taxon>Bacilli</taxon>
        <taxon>Lactobacillales</taxon>
        <taxon>Enterococcaceae</taxon>
        <taxon>Enterococcus</taxon>
    </lineage>
</organism>
<dbReference type="PROSITE" id="PS51096">
    <property type="entry name" value="PTS_EIIA_TYPE_4"/>
    <property type="match status" value="1"/>
</dbReference>
<dbReference type="RefSeq" id="WP_060815249.1">
    <property type="nucleotide sequence ID" value="NZ_JARPZP010000031.1"/>
</dbReference>
<evidence type="ECO:0000256" key="1">
    <source>
        <dbReference type="ARBA" id="ARBA00004496"/>
    </source>
</evidence>
<gene>
    <name evidence="9" type="primary">manX_10</name>
    <name evidence="9" type="ORF">NCTC12360_03751</name>
</gene>
<keyword evidence="2" id="KW-0813">Transport</keyword>
<accession>A0A376L4S5</accession>
<dbReference type="InterPro" id="IPR036662">
    <property type="entry name" value="PTS_EIIA_man-typ_sf"/>
</dbReference>
<keyword evidence="6" id="KW-0598">Phosphotransferase system</keyword>
<dbReference type="Pfam" id="PF03610">
    <property type="entry name" value="EIIA-man"/>
    <property type="match status" value="1"/>
</dbReference>
<dbReference type="PANTHER" id="PTHR33799:SF1">
    <property type="entry name" value="PTS SYSTEM MANNOSE-SPECIFIC EIIAB COMPONENT-RELATED"/>
    <property type="match status" value="1"/>
</dbReference>
<evidence type="ECO:0000259" key="8">
    <source>
        <dbReference type="PROSITE" id="PS51096"/>
    </source>
</evidence>
<keyword evidence="5 9" id="KW-0808">Transferase</keyword>
<dbReference type="PANTHER" id="PTHR33799">
    <property type="entry name" value="PTS PERMEASE-RELATED-RELATED"/>
    <property type="match status" value="1"/>
</dbReference>
<dbReference type="InterPro" id="IPR051471">
    <property type="entry name" value="Bacterial_PTS_sugar_comp"/>
</dbReference>
<dbReference type="OrthoDB" id="6623712at2"/>
<keyword evidence="7" id="KW-0418">Kinase</keyword>
<keyword evidence="10" id="KW-1185">Reference proteome</keyword>
<reference evidence="9 10" key="1">
    <citation type="submission" date="2018-06" db="EMBL/GenBank/DDBJ databases">
        <authorList>
            <consortium name="Pathogen Informatics"/>
            <person name="Doyle S."/>
        </authorList>
    </citation>
    <scope>NUCLEOTIDE SEQUENCE [LARGE SCALE GENOMIC DNA]</scope>
    <source>
        <strain evidence="9 10">NCTC12360</strain>
    </source>
</reference>
<dbReference type="Proteomes" id="UP000254807">
    <property type="component" value="Unassembled WGS sequence"/>
</dbReference>
<dbReference type="GO" id="GO:0016301">
    <property type="term" value="F:kinase activity"/>
    <property type="evidence" value="ECO:0007669"/>
    <property type="project" value="UniProtKB-KW"/>
</dbReference>
<evidence type="ECO:0000256" key="3">
    <source>
        <dbReference type="ARBA" id="ARBA00022490"/>
    </source>
</evidence>
<dbReference type="InterPro" id="IPR004701">
    <property type="entry name" value="PTS_EIIA_man-typ"/>
</dbReference>
<dbReference type="EMBL" id="UFYW01000002">
    <property type="protein sequence ID" value="STF08757.1"/>
    <property type="molecule type" value="Genomic_DNA"/>
</dbReference>
<dbReference type="CDD" id="cd00006">
    <property type="entry name" value="PTS_IIA_man"/>
    <property type="match status" value="1"/>
</dbReference>
<evidence type="ECO:0000313" key="9">
    <source>
        <dbReference type="EMBL" id="STF08757.1"/>
    </source>
</evidence>
<dbReference type="EC" id="2.7.1.-" evidence="9"/>
<dbReference type="AlphaFoldDB" id="A0A376L4S5"/>